<dbReference type="AlphaFoldDB" id="A0A1M4UK95"/>
<sequence length="54" mass="6470">MPRFFNVIIRIYKSIAILTSNQNKRIAYIQLPKPLYEAFILVSPFFNEYTLLFL</sequence>
<organism evidence="1 2">
    <name type="scientific">Flavisolibacter ginsengisoli DSM 18119</name>
    <dbReference type="NCBI Taxonomy" id="1121884"/>
    <lineage>
        <taxon>Bacteria</taxon>
        <taxon>Pseudomonadati</taxon>
        <taxon>Bacteroidota</taxon>
        <taxon>Chitinophagia</taxon>
        <taxon>Chitinophagales</taxon>
        <taxon>Chitinophagaceae</taxon>
        <taxon>Flavisolibacter</taxon>
    </lineage>
</organism>
<evidence type="ECO:0000313" key="2">
    <source>
        <dbReference type="Proteomes" id="UP000184048"/>
    </source>
</evidence>
<dbReference type="EMBL" id="FQUU01000002">
    <property type="protein sequence ID" value="SHE56983.1"/>
    <property type="molecule type" value="Genomic_DNA"/>
</dbReference>
<name>A0A1M4UK95_9BACT</name>
<proteinExistence type="predicted"/>
<dbReference type="Proteomes" id="UP000184048">
    <property type="component" value="Unassembled WGS sequence"/>
</dbReference>
<protein>
    <submittedName>
        <fullName evidence="1">Uncharacterized protein</fullName>
    </submittedName>
</protein>
<gene>
    <name evidence="1" type="ORF">SAMN02745131_00684</name>
</gene>
<evidence type="ECO:0000313" key="1">
    <source>
        <dbReference type="EMBL" id="SHE56983.1"/>
    </source>
</evidence>
<keyword evidence="2" id="KW-1185">Reference proteome</keyword>
<accession>A0A1M4UK95</accession>
<reference evidence="1 2" key="1">
    <citation type="submission" date="2016-11" db="EMBL/GenBank/DDBJ databases">
        <authorList>
            <person name="Jaros S."/>
            <person name="Januszkiewicz K."/>
            <person name="Wedrychowicz H."/>
        </authorList>
    </citation>
    <scope>NUCLEOTIDE SEQUENCE [LARGE SCALE GENOMIC DNA]</scope>
    <source>
        <strain evidence="1 2">DSM 18119</strain>
    </source>
</reference>